<evidence type="ECO:0000256" key="9">
    <source>
        <dbReference type="ARBA" id="ARBA00023237"/>
    </source>
</evidence>
<comment type="subcellular location">
    <subcellularLocation>
        <location evidence="1 10">Cell outer membrane</location>
        <topology evidence="1 10">Multi-pass membrane protein</topology>
    </subcellularLocation>
</comment>
<evidence type="ECO:0000256" key="10">
    <source>
        <dbReference type="PROSITE-ProRule" id="PRU01360"/>
    </source>
</evidence>
<dbReference type="EMBL" id="JACJUU010000003">
    <property type="protein sequence ID" value="MBC2769505.1"/>
    <property type="molecule type" value="Genomic_DNA"/>
</dbReference>
<name>A0A842HRN2_9BURK</name>
<accession>A0A842HRN2</accession>
<keyword evidence="4 10" id="KW-1134">Transmembrane beta strand</keyword>
<keyword evidence="7 10" id="KW-0472">Membrane</keyword>
<reference evidence="14 15" key="1">
    <citation type="submission" date="2020-08" db="EMBL/GenBank/DDBJ databases">
        <title>Paraeoetvoesia sp. YC-7-48 draft genome sequence.</title>
        <authorList>
            <person name="Yao L."/>
        </authorList>
    </citation>
    <scope>NUCLEOTIDE SEQUENCE [LARGE SCALE GENOMIC DNA]</scope>
    <source>
        <strain evidence="15">YC-7-48</strain>
    </source>
</reference>
<gene>
    <name evidence="14" type="ORF">GTU67_06195</name>
</gene>
<dbReference type="GO" id="GO:0009279">
    <property type="term" value="C:cell outer membrane"/>
    <property type="evidence" value="ECO:0007669"/>
    <property type="project" value="UniProtKB-SubCell"/>
</dbReference>
<dbReference type="GO" id="GO:0015344">
    <property type="term" value="F:siderophore uptake transmembrane transporter activity"/>
    <property type="evidence" value="ECO:0007669"/>
    <property type="project" value="TreeGrafter"/>
</dbReference>
<evidence type="ECO:0000256" key="1">
    <source>
        <dbReference type="ARBA" id="ARBA00004571"/>
    </source>
</evidence>
<evidence type="ECO:0000256" key="3">
    <source>
        <dbReference type="ARBA" id="ARBA00022448"/>
    </source>
</evidence>
<evidence type="ECO:0000259" key="13">
    <source>
        <dbReference type="Pfam" id="PF07715"/>
    </source>
</evidence>
<organism evidence="14 15">
    <name type="scientific">Pusillimonas minor</name>
    <dbReference type="NCBI Taxonomy" id="2697024"/>
    <lineage>
        <taxon>Bacteria</taxon>
        <taxon>Pseudomonadati</taxon>
        <taxon>Pseudomonadota</taxon>
        <taxon>Betaproteobacteria</taxon>
        <taxon>Burkholderiales</taxon>
        <taxon>Alcaligenaceae</taxon>
        <taxon>Pusillimonas</taxon>
    </lineage>
</organism>
<comment type="caution">
    <text evidence="14">The sequence shown here is derived from an EMBL/GenBank/DDBJ whole genome shotgun (WGS) entry which is preliminary data.</text>
</comment>
<dbReference type="PANTHER" id="PTHR32552:SF84">
    <property type="entry name" value="TONB-DEPENDENT RECEPTOR-RELATED"/>
    <property type="match status" value="1"/>
</dbReference>
<dbReference type="GO" id="GO:0038023">
    <property type="term" value="F:signaling receptor activity"/>
    <property type="evidence" value="ECO:0007669"/>
    <property type="project" value="InterPro"/>
</dbReference>
<dbReference type="Gene3D" id="2.170.130.10">
    <property type="entry name" value="TonB-dependent receptor, plug domain"/>
    <property type="match status" value="1"/>
</dbReference>
<feature type="domain" description="TonB-dependent receptor plug" evidence="13">
    <location>
        <begin position="68"/>
        <end position="171"/>
    </location>
</feature>
<feature type="domain" description="TonB-dependent receptor-like beta-barrel" evidence="12">
    <location>
        <begin position="296"/>
        <end position="682"/>
    </location>
</feature>
<proteinExistence type="inferred from homology"/>
<dbReference type="Proteomes" id="UP000545386">
    <property type="component" value="Unassembled WGS sequence"/>
</dbReference>
<dbReference type="PANTHER" id="PTHR32552">
    <property type="entry name" value="FERRICHROME IRON RECEPTOR-RELATED"/>
    <property type="match status" value="1"/>
</dbReference>
<evidence type="ECO:0000256" key="8">
    <source>
        <dbReference type="ARBA" id="ARBA00023170"/>
    </source>
</evidence>
<dbReference type="GO" id="GO:0015891">
    <property type="term" value="P:siderophore transport"/>
    <property type="evidence" value="ECO:0007669"/>
    <property type="project" value="InterPro"/>
</dbReference>
<keyword evidence="15" id="KW-1185">Reference proteome</keyword>
<dbReference type="Gene3D" id="2.40.170.20">
    <property type="entry name" value="TonB-dependent receptor, beta-barrel domain"/>
    <property type="match status" value="1"/>
</dbReference>
<dbReference type="Pfam" id="PF07715">
    <property type="entry name" value="Plug"/>
    <property type="match status" value="1"/>
</dbReference>
<comment type="similarity">
    <text evidence="2 10 11">Belongs to the TonB-dependent receptor family.</text>
</comment>
<dbReference type="CDD" id="cd01347">
    <property type="entry name" value="ligand_gated_channel"/>
    <property type="match status" value="1"/>
</dbReference>
<evidence type="ECO:0000256" key="4">
    <source>
        <dbReference type="ARBA" id="ARBA00022452"/>
    </source>
</evidence>
<keyword evidence="3 10" id="KW-0813">Transport</keyword>
<evidence type="ECO:0000256" key="5">
    <source>
        <dbReference type="ARBA" id="ARBA00022692"/>
    </source>
</evidence>
<keyword evidence="6 11" id="KW-0798">TonB box</keyword>
<evidence type="ECO:0000256" key="11">
    <source>
        <dbReference type="RuleBase" id="RU003357"/>
    </source>
</evidence>
<keyword evidence="5 10" id="KW-0812">Transmembrane</keyword>
<dbReference type="Pfam" id="PF00593">
    <property type="entry name" value="TonB_dep_Rec_b-barrel"/>
    <property type="match status" value="1"/>
</dbReference>
<evidence type="ECO:0000313" key="14">
    <source>
        <dbReference type="EMBL" id="MBC2769505.1"/>
    </source>
</evidence>
<dbReference type="SUPFAM" id="SSF56935">
    <property type="entry name" value="Porins"/>
    <property type="match status" value="1"/>
</dbReference>
<dbReference type="PROSITE" id="PS52016">
    <property type="entry name" value="TONB_DEPENDENT_REC_3"/>
    <property type="match status" value="1"/>
</dbReference>
<evidence type="ECO:0000256" key="7">
    <source>
        <dbReference type="ARBA" id="ARBA00023136"/>
    </source>
</evidence>
<sequence length="714" mass="79493">MRFLFNAKHVQSVLAVLRSFIVFSFLLLANRVGAQQATPTLAPITISGERGLTMTQPASTGSNLGLTLRQTPASLDVISREDIEERGDASITQAITWSTGFSAMPHPGNGLSALSVRGFTDSASVMRLYDGTALYGNVGITFPFDTWSVDRIETLRGPASVIYGLGAIGGVVNVIPKKPTAGPVENELQASVGSDNTQRLGLGSGGSLTDRLSYRVDLSGNRSDGWVDRGDNSDATFSGALQFDATPELSFRVSHAYGYQRPMQYFGTPLVDGSPQRGLRKTNYNVEDSVMRFRDQWSELATFWRPNDDLTVSSRLYHVTSRRDWRNAEYYDYNAQTGRIDRSGNTQISHDQTQTGWATDATFKSRLAHMPSTFSIGFDLSRSRFQHDNNTYSGSSGSVDLYDPEPGYFRSDFAFIPRYRNKANQVALFAENRTEVTDRWSLVAGVRYDQTQLRRDDLVTRQQAFSKRYANVGWRLGTVYDLTADTAVYAQYSEAADPVGALLMLSPANADFKMTQGRQVEVGVKSNFWDDRGALTLSVYHIRKNNLISRDPINPSQSVQVGERSSRGVEASIELAVARHWRVQANATVLQARYDDFNESSGGRAVSRSGNVPPNVPQRLANVWVSWDFLPNWTAMGGLRYVGKRYADNANTLTLPSYTTTDLAIRWDVGTDTSITARGYNVFDKAYFTTAYYNTTQWLYGPGRRFELTLDHRF</sequence>
<protein>
    <submittedName>
        <fullName evidence="14">TonB-dependent receptor</fullName>
    </submittedName>
</protein>
<dbReference type="InterPro" id="IPR012910">
    <property type="entry name" value="Plug_dom"/>
</dbReference>
<evidence type="ECO:0000313" key="15">
    <source>
        <dbReference type="Proteomes" id="UP000545386"/>
    </source>
</evidence>
<dbReference type="InterPro" id="IPR039426">
    <property type="entry name" value="TonB-dep_rcpt-like"/>
</dbReference>
<evidence type="ECO:0000256" key="2">
    <source>
        <dbReference type="ARBA" id="ARBA00009810"/>
    </source>
</evidence>
<dbReference type="AlphaFoldDB" id="A0A842HRN2"/>
<evidence type="ECO:0000256" key="6">
    <source>
        <dbReference type="ARBA" id="ARBA00023077"/>
    </source>
</evidence>
<evidence type="ECO:0000259" key="12">
    <source>
        <dbReference type="Pfam" id="PF00593"/>
    </source>
</evidence>
<keyword evidence="8 14" id="KW-0675">Receptor</keyword>
<dbReference type="InterPro" id="IPR037066">
    <property type="entry name" value="Plug_dom_sf"/>
</dbReference>
<dbReference type="InterPro" id="IPR000531">
    <property type="entry name" value="Beta-barrel_TonB"/>
</dbReference>
<dbReference type="NCBIfam" id="TIGR01783">
    <property type="entry name" value="TonB-siderophor"/>
    <property type="match status" value="1"/>
</dbReference>
<dbReference type="InterPro" id="IPR010105">
    <property type="entry name" value="TonB_sidphr_rcpt"/>
</dbReference>
<keyword evidence="9 10" id="KW-0998">Cell outer membrane</keyword>
<dbReference type="RefSeq" id="WP_185779226.1">
    <property type="nucleotide sequence ID" value="NZ_JACJUU010000003.1"/>
</dbReference>
<dbReference type="InterPro" id="IPR036942">
    <property type="entry name" value="Beta-barrel_TonB_sf"/>
</dbReference>